<keyword evidence="3" id="KW-1185">Reference proteome</keyword>
<gene>
    <name evidence="2" type="ORF">D4A92_20170</name>
</gene>
<dbReference type="Pfam" id="PF01850">
    <property type="entry name" value="PIN"/>
    <property type="match status" value="1"/>
</dbReference>
<dbReference type="InterPro" id="IPR041705">
    <property type="entry name" value="PIN_Sll0205"/>
</dbReference>
<evidence type="ECO:0000313" key="3">
    <source>
        <dbReference type="Proteomes" id="UP000596351"/>
    </source>
</evidence>
<dbReference type="RefSeq" id="WP_203016886.1">
    <property type="nucleotide sequence ID" value="NZ_CP032405.1"/>
</dbReference>
<dbReference type="InterPro" id="IPR029060">
    <property type="entry name" value="PIN-like_dom_sf"/>
</dbReference>
<feature type="domain" description="PIN" evidence="1">
    <location>
        <begin position="19"/>
        <end position="134"/>
    </location>
</feature>
<reference evidence="2 3" key="1">
    <citation type="submission" date="2018-09" db="EMBL/GenBank/DDBJ databases">
        <title>Rhizobium sp. MAE2-X.</title>
        <authorList>
            <person name="Lee Y."/>
            <person name="Jeon C.O."/>
        </authorList>
    </citation>
    <scope>NUCLEOTIDE SEQUENCE [LARGE SCALE GENOMIC DNA]</scope>
    <source>
        <strain evidence="2 3">MAE2-X</strain>
    </source>
</reference>
<dbReference type="PANTHER" id="PTHR36173:SF2">
    <property type="entry name" value="RIBONUCLEASE VAPC16"/>
    <property type="match status" value="1"/>
</dbReference>
<evidence type="ECO:0000313" key="2">
    <source>
        <dbReference type="EMBL" id="QRF53601.1"/>
    </source>
</evidence>
<dbReference type="PANTHER" id="PTHR36173">
    <property type="entry name" value="RIBONUCLEASE VAPC16-RELATED"/>
    <property type="match status" value="1"/>
</dbReference>
<dbReference type="InterPro" id="IPR052919">
    <property type="entry name" value="TA_system_RNase"/>
</dbReference>
<dbReference type="InterPro" id="IPR002716">
    <property type="entry name" value="PIN_dom"/>
</dbReference>
<dbReference type="Proteomes" id="UP000596351">
    <property type="component" value="Chromosome"/>
</dbReference>
<name>A0ABX7F2L6_9HYPH</name>
<sequence>MIRFQKTSPEAASLVQRLLLDTHIFLGLLRRDFDLQFPAISKYFGVGDTIGFVSVATLWEIAIKSRLGKLDVGMALADVPANVKSGGLEILDIEVAHVLHSLDPEPPTRDPFDRLLLAQCHVEGLLLVTVDRALVDHPLAFRP</sequence>
<dbReference type="CDD" id="cd09872">
    <property type="entry name" value="PIN_Sll0205-like"/>
    <property type="match status" value="1"/>
</dbReference>
<organism evidence="2 3">
    <name type="scientific">Rhizobium rosettiformans</name>
    <dbReference type="NCBI Taxonomy" id="1368430"/>
    <lineage>
        <taxon>Bacteria</taxon>
        <taxon>Pseudomonadati</taxon>
        <taxon>Pseudomonadota</taxon>
        <taxon>Alphaproteobacteria</taxon>
        <taxon>Hyphomicrobiales</taxon>
        <taxon>Rhizobiaceae</taxon>
        <taxon>Rhizobium/Agrobacterium group</taxon>
        <taxon>Rhizobium</taxon>
    </lineage>
</organism>
<evidence type="ECO:0000259" key="1">
    <source>
        <dbReference type="Pfam" id="PF01850"/>
    </source>
</evidence>
<dbReference type="EMBL" id="CP032405">
    <property type="protein sequence ID" value="QRF53601.1"/>
    <property type="molecule type" value="Genomic_DNA"/>
</dbReference>
<accession>A0ABX7F2L6</accession>
<protein>
    <submittedName>
        <fullName evidence="2">PIN domain-containing protein</fullName>
    </submittedName>
</protein>
<proteinExistence type="predicted"/>
<dbReference type="SUPFAM" id="SSF88723">
    <property type="entry name" value="PIN domain-like"/>
    <property type="match status" value="1"/>
</dbReference>